<reference evidence="2" key="1">
    <citation type="journal article" date="2014" name="BMC Genomics">
        <title>Characterizing the developmental transcriptome of the oriental fruit fly, Bactrocera dorsalis (Diptera: Tephritidae) through comparative genomic analysis with Drosophila melanogaster utilizing modENCODE datasets.</title>
        <authorList>
            <person name="Geib S.M."/>
            <person name="Calla B."/>
            <person name="Hall B."/>
            <person name="Hou S."/>
            <person name="Manoukis N.C."/>
        </authorList>
    </citation>
    <scope>NUCLEOTIDE SEQUENCE</scope>
    <source>
        <strain evidence="2">Punador</strain>
    </source>
</reference>
<evidence type="ECO:0000313" key="3">
    <source>
        <dbReference type="Proteomes" id="UP001652620"/>
    </source>
</evidence>
<dbReference type="InterPro" id="IPR038586">
    <property type="entry name" value="Tctex-1-like_sf"/>
</dbReference>
<dbReference type="GeneID" id="105223208"/>
<dbReference type="PANTHER" id="PTHR21255:SF7">
    <property type="entry name" value="DYNEIN LIGHT CHAIN TCTEX-TYPE PROTEIN 2B"/>
    <property type="match status" value="1"/>
</dbReference>
<accession>A0A034UX62</accession>
<dbReference type="GO" id="GO:0007018">
    <property type="term" value="P:microtubule-based movement"/>
    <property type="evidence" value="ECO:0007669"/>
    <property type="project" value="TreeGrafter"/>
</dbReference>
<dbReference type="RefSeq" id="XP_011199157.1">
    <property type="nucleotide sequence ID" value="XM_011200855.2"/>
</dbReference>
<dbReference type="CDD" id="cd21459">
    <property type="entry name" value="DLC-like_TCTEX1D2"/>
    <property type="match status" value="1"/>
</dbReference>
<evidence type="ECO:0000313" key="4">
    <source>
        <dbReference type="RefSeq" id="XP_011199157.1"/>
    </source>
</evidence>
<evidence type="ECO:0000256" key="1">
    <source>
        <dbReference type="ARBA" id="ARBA00005361"/>
    </source>
</evidence>
<gene>
    <name evidence="2" type="primary">TC1D2</name>
    <name evidence="4" type="synonym">LOC105223208</name>
</gene>
<dbReference type="InterPro" id="IPR005334">
    <property type="entry name" value="Tctex-1-like"/>
</dbReference>
<dbReference type="GO" id="GO:0005737">
    <property type="term" value="C:cytoplasm"/>
    <property type="evidence" value="ECO:0007669"/>
    <property type="project" value="TreeGrafter"/>
</dbReference>
<reference evidence="3" key="3">
    <citation type="submission" date="2025-05" db="UniProtKB">
        <authorList>
            <consortium name="RefSeq"/>
        </authorList>
    </citation>
    <scope>NUCLEOTIDE SEQUENCE [LARGE SCALE GENOMIC DNA]</scope>
</reference>
<dbReference type="GO" id="GO:0005868">
    <property type="term" value="C:cytoplasmic dynein complex"/>
    <property type="evidence" value="ECO:0007669"/>
    <property type="project" value="TreeGrafter"/>
</dbReference>
<name>A0A034UX62_BACDO</name>
<dbReference type="KEGG" id="bdr:105223208"/>
<reference evidence="4" key="2">
    <citation type="submission" date="2025-04" db="UniProtKB">
        <authorList>
            <consortium name="RefSeq"/>
        </authorList>
    </citation>
    <scope>IDENTIFICATION</scope>
    <source>
        <strain evidence="4">Punador</strain>
    </source>
</reference>
<dbReference type="GO" id="GO:0045505">
    <property type="term" value="F:dynein intermediate chain binding"/>
    <property type="evidence" value="ECO:0007669"/>
    <property type="project" value="TreeGrafter"/>
</dbReference>
<sequence length="154" mass="17260">MDTEGDYDDRRITDVGDAADLLIVEDATEEVGPNLPVTSYRMKPSLRELFPASHIKSIIQSTIYDKLQGKVYNPDDARKWTREISDEVSAAVKDIVQMPRFKHVVQVTLGQQLGAGCRYIAKCCWDAEADSHTSDVFTNASLFCVCTVFGVYLY</sequence>
<dbReference type="Proteomes" id="UP001652620">
    <property type="component" value="Chromosome 2"/>
</dbReference>
<dbReference type="EMBL" id="GAKP01023397">
    <property type="protein sequence ID" value="JAC35561.1"/>
    <property type="molecule type" value="Transcribed_RNA"/>
</dbReference>
<dbReference type="AlphaFoldDB" id="A0A034UX62"/>
<keyword evidence="3" id="KW-1185">Reference proteome</keyword>
<dbReference type="Gene3D" id="3.30.1140.40">
    <property type="entry name" value="Tctex-1"/>
    <property type="match status" value="1"/>
</dbReference>
<dbReference type="OMA" id="WAKVISN"/>
<protein>
    <submittedName>
        <fullName evidence="2 4">Tctex1 domain-containing protein 2</fullName>
    </submittedName>
</protein>
<dbReference type="OrthoDB" id="10260741at2759"/>
<dbReference type="Pfam" id="PF03645">
    <property type="entry name" value="Tctex-1"/>
    <property type="match status" value="1"/>
</dbReference>
<dbReference type="PANTHER" id="PTHR21255">
    <property type="entry name" value="T-COMPLEX-ASSOCIATED-TESTIS-EXPRESSED 1/ DYNEIN LIGHT CHAIN"/>
    <property type="match status" value="1"/>
</dbReference>
<evidence type="ECO:0000313" key="2">
    <source>
        <dbReference type="EMBL" id="JAC35561.1"/>
    </source>
</evidence>
<organism evidence="2">
    <name type="scientific">Bactrocera dorsalis</name>
    <name type="common">Oriental fruit fly</name>
    <name type="synonym">Dacus dorsalis</name>
    <dbReference type="NCBI Taxonomy" id="27457"/>
    <lineage>
        <taxon>Eukaryota</taxon>
        <taxon>Metazoa</taxon>
        <taxon>Ecdysozoa</taxon>
        <taxon>Arthropoda</taxon>
        <taxon>Hexapoda</taxon>
        <taxon>Insecta</taxon>
        <taxon>Pterygota</taxon>
        <taxon>Neoptera</taxon>
        <taxon>Endopterygota</taxon>
        <taxon>Diptera</taxon>
        <taxon>Brachycera</taxon>
        <taxon>Muscomorpha</taxon>
        <taxon>Tephritoidea</taxon>
        <taxon>Tephritidae</taxon>
        <taxon>Bactrocera</taxon>
        <taxon>Bactrocera</taxon>
    </lineage>
</organism>
<comment type="similarity">
    <text evidence="1">Belongs to the dynein light chain Tctex-type family.</text>
</comment>
<proteinExistence type="inferred from homology"/>